<evidence type="ECO:0000259" key="4">
    <source>
        <dbReference type="SMART" id="SM00043"/>
    </source>
</evidence>
<dbReference type="InterPro" id="IPR046350">
    <property type="entry name" value="Cystatin_sf"/>
</dbReference>
<feature type="chain" id="PRO_5035215192" evidence="3">
    <location>
        <begin position="28"/>
        <end position="138"/>
    </location>
</feature>
<dbReference type="GO" id="GO:0005737">
    <property type="term" value="C:cytoplasm"/>
    <property type="evidence" value="ECO:0007669"/>
    <property type="project" value="TreeGrafter"/>
</dbReference>
<comment type="caution">
    <text evidence="5">The sequence shown here is derived from an EMBL/GenBank/DDBJ whole genome shotgun (WGS) entry which is preliminary data.</text>
</comment>
<evidence type="ECO:0000256" key="2">
    <source>
        <dbReference type="ARBA" id="ARBA00023157"/>
    </source>
</evidence>
<dbReference type="SUPFAM" id="SSF54403">
    <property type="entry name" value="Cystatin/monellin"/>
    <property type="match status" value="1"/>
</dbReference>
<keyword evidence="2" id="KW-1015">Disulfide bond</keyword>
<dbReference type="PANTHER" id="PTHR47886">
    <property type="entry name" value="CYSTATIN-11"/>
    <property type="match status" value="1"/>
</dbReference>
<dbReference type="GO" id="GO:0004869">
    <property type="term" value="F:cysteine-type endopeptidase inhibitor activity"/>
    <property type="evidence" value="ECO:0007669"/>
    <property type="project" value="InterPro"/>
</dbReference>
<proteinExistence type="inferred from homology"/>
<keyword evidence="3" id="KW-0732">Signal</keyword>
<keyword evidence="6" id="KW-1185">Reference proteome</keyword>
<reference evidence="5" key="1">
    <citation type="journal article" date="2021" name="Evol. Appl.">
        <title>The genome of the Pyrenean desman and the effects of bottlenecks and inbreeding on the genomic landscape of an endangered species.</title>
        <authorList>
            <person name="Escoda L."/>
            <person name="Castresana J."/>
        </authorList>
    </citation>
    <scope>NUCLEOTIDE SEQUENCE</scope>
    <source>
        <strain evidence="5">IBE-C5619</strain>
    </source>
</reference>
<dbReference type="InterPro" id="IPR042930">
    <property type="entry name" value="CST11"/>
</dbReference>
<gene>
    <name evidence="5" type="ORF">J0S82_015603</name>
</gene>
<evidence type="ECO:0000313" key="6">
    <source>
        <dbReference type="Proteomes" id="UP000700334"/>
    </source>
</evidence>
<protein>
    <submittedName>
        <fullName evidence="5">Cystatin-11</fullName>
    </submittedName>
</protein>
<name>A0A8J6DR70_GALPY</name>
<dbReference type="EMBL" id="JAGFMF010011667">
    <property type="protein sequence ID" value="KAG8516815.1"/>
    <property type="molecule type" value="Genomic_DNA"/>
</dbReference>
<dbReference type="AlphaFoldDB" id="A0A8J6DR70"/>
<dbReference type="GO" id="GO:0005634">
    <property type="term" value="C:nucleus"/>
    <property type="evidence" value="ECO:0007669"/>
    <property type="project" value="TreeGrafter"/>
</dbReference>
<dbReference type="Pfam" id="PF00031">
    <property type="entry name" value="Cystatin"/>
    <property type="match status" value="1"/>
</dbReference>
<dbReference type="GO" id="GO:0036126">
    <property type="term" value="C:sperm flagellum"/>
    <property type="evidence" value="ECO:0007669"/>
    <property type="project" value="TreeGrafter"/>
</dbReference>
<dbReference type="OrthoDB" id="1908104at2759"/>
<dbReference type="GO" id="GO:0050829">
    <property type="term" value="P:defense response to Gram-negative bacterium"/>
    <property type="evidence" value="ECO:0007669"/>
    <property type="project" value="InterPro"/>
</dbReference>
<comment type="similarity">
    <text evidence="1">Belongs to the cystatin family.</text>
</comment>
<dbReference type="Proteomes" id="UP000700334">
    <property type="component" value="Unassembled WGS sequence"/>
</dbReference>
<evidence type="ECO:0000313" key="5">
    <source>
        <dbReference type="EMBL" id="KAG8516815.1"/>
    </source>
</evidence>
<sequence>MMARSQQAPRLLLAILVVLVAVTYQAGKKTFISVHEVSMSGSYVSSAMQFVTSQFNKESDEQYNFRIVRVLKILKKVTDHMEYHLTLEMRRTTCQKLEAINCTFQEGELYKQIHCYFSVHAIPWFEKYKILNKTCNDG</sequence>
<dbReference type="FunFam" id="3.10.450.10:FF:000004">
    <property type="entry name" value="Cystatin C"/>
    <property type="match status" value="1"/>
</dbReference>
<dbReference type="SMART" id="SM00043">
    <property type="entry name" value="CY"/>
    <property type="match status" value="1"/>
</dbReference>
<dbReference type="PANTHER" id="PTHR47886:SF1">
    <property type="entry name" value="CYSTATIN-11"/>
    <property type="match status" value="1"/>
</dbReference>
<dbReference type="GO" id="GO:0061827">
    <property type="term" value="C:sperm head"/>
    <property type="evidence" value="ECO:0007669"/>
    <property type="project" value="TreeGrafter"/>
</dbReference>
<evidence type="ECO:0000256" key="1">
    <source>
        <dbReference type="ARBA" id="ARBA00009403"/>
    </source>
</evidence>
<accession>A0A8J6DR70</accession>
<dbReference type="InterPro" id="IPR000010">
    <property type="entry name" value="Cystatin_dom"/>
</dbReference>
<evidence type="ECO:0000256" key="3">
    <source>
        <dbReference type="SAM" id="SignalP"/>
    </source>
</evidence>
<organism evidence="5 6">
    <name type="scientific">Galemys pyrenaicus</name>
    <name type="common">Iberian desman</name>
    <name type="synonym">Pyrenean desman</name>
    <dbReference type="NCBI Taxonomy" id="202257"/>
    <lineage>
        <taxon>Eukaryota</taxon>
        <taxon>Metazoa</taxon>
        <taxon>Chordata</taxon>
        <taxon>Craniata</taxon>
        <taxon>Vertebrata</taxon>
        <taxon>Euteleostomi</taxon>
        <taxon>Mammalia</taxon>
        <taxon>Eutheria</taxon>
        <taxon>Laurasiatheria</taxon>
        <taxon>Eulipotyphla</taxon>
        <taxon>Talpidae</taxon>
        <taxon>Galemys</taxon>
    </lineage>
</organism>
<dbReference type="CDD" id="cd00042">
    <property type="entry name" value="CY"/>
    <property type="match status" value="1"/>
</dbReference>
<feature type="signal peptide" evidence="3">
    <location>
        <begin position="1"/>
        <end position="27"/>
    </location>
</feature>
<feature type="domain" description="Cystatin" evidence="4">
    <location>
        <begin position="29"/>
        <end position="136"/>
    </location>
</feature>
<dbReference type="Gene3D" id="3.10.450.10">
    <property type="match status" value="1"/>
</dbReference>